<sequence>MLTTIARFSFPHEAQIARSSLEAAGIPAFVADEHTINMQWLYSDALGGVRLQVPPEHAGHALALLATDFSDCIPQAAEQTEDPDSHCCPHCGSDELDLDIRGKRWAFLAFLALHFPLWPFKRQWHCRTCRRRHPYQRTIS</sequence>
<evidence type="ECO:0000313" key="2">
    <source>
        <dbReference type="EMBL" id="SFM66980.1"/>
    </source>
</evidence>
<evidence type="ECO:0000313" key="3">
    <source>
        <dbReference type="Proteomes" id="UP000243629"/>
    </source>
</evidence>
<dbReference type="STRING" id="1720063.SAMN05216217_11130"/>
<dbReference type="AlphaFoldDB" id="A0A1I4SRK7"/>
<evidence type="ECO:0000259" key="1">
    <source>
        <dbReference type="Pfam" id="PF09413"/>
    </source>
</evidence>
<dbReference type="Gene3D" id="3.30.70.790">
    <property type="entry name" value="UreE, C-terminal domain"/>
    <property type="match status" value="1"/>
</dbReference>
<dbReference type="Proteomes" id="UP000243629">
    <property type="component" value="Unassembled WGS sequence"/>
</dbReference>
<accession>A0A1I4SRK7</accession>
<dbReference type="InterPro" id="IPR018551">
    <property type="entry name" value="DUF2007"/>
</dbReference>
<gene>
    <name evidence="2" type="ORF">SAMN05216217_11130</name>
</gene>
<reference evidence="3" key="1">
    <citation type="submission" date="2016-10" db="EMBL/GenBank/DDBJ databases">
        <authorList>
            <person name="Varghese N."/>
            <person name="Submissions S."/>
        </authorList>
    </citation>
    <scope>NUCLEOTIDE SEQUENCE [LARGE SCALE GENOMIC DNA]</scope>
    <source>
        <strain evidence="3">DSM 24213</strain>
    </source>
</reference>
<dbReference type="EMBL" id="FOUI01000011">
    <property type="protein sequence ID" value="SFM66980.1"/>
    <property type="molecule type" value="Genomic_DNA"/>
</dbReference>
<keyword evidence="3" id="KW-1185">Reference proteome</keyword>
<feature type="domain" description="DUF2007" evidence="1">
    <location>
        <begin position="5"/>
        <end position="66"/>
    </location>
</feature>
<organism evidence="2 3">
    <name type="scientific">Halopseudomonas yangmingensis</name>
    <dbReference type="NCBI Taxonomy" id="1720063"/>
    <lineage>
        <taxon>Bacteria</taxon>
        <taxon>Pseudomonadati</taxon>
        <taxon>Pseudomonadota</taxon>
        <taxon>Gammaproteobacteria</taxon>
        <taxon>Pseudomonadales</taxon>
        <taxon>Pseudomonadaceae</taxon>
        <taxon>Halopseudomonas</taxon>
    </lineage>
</organism>
<dbReference type="InterPro" id="IPR011322">
    <property type="entry name" value="N-reg_PII-like_a/b"/>
</dbReference>
<protein>
    <submittedName>
        <fullName evidence="2">Signal transducing protein</fullName>
    </submittedName>
</protein>
<dbReference type="SUPFAM" id="SSF54913">
    <property type="entry name" value="GlnB-like"/>
    <property type="match status" value="1"/>
</dbReference>
<dbReference type="Pfam" id="PF09413">
    <property type="entry name" value="DUF2007"/>
    <property type="match status" value="1"/>
</dbReference>
<proteinExistence type="predicted"/>
<dbReference type="RefSeq" id="WP_218143594.1">
    <property type="nucleotide sequence ID" value="NZ_FOUI01000011.1"/>
</dbReference>
<name>A0A1I4SRK7_9GAMM</name>